<evidence type="ECO:0000313" key="2">
    <source>
        <dbReference type="EMBL" id="KAF9887994.1"/>
    </source>
</evidence>
<accession>A0AAD4CK31</accession>
<proteinExistence type="predicted"/>
<comment type="caution">
    <text evidence="2">The sequence shown here is derived from an EMBL/GenBank/DDBJ whole genome shotgun (WGS) entry which is preliminary data.</text>
</comment>
<evidence type="ECO:0000256" key="1">
    <source>
        <dbReference type="SAM" id="MobiDB-lite"/>
    </source>
</evidence>
<dbReference type="EMBL" id="VCAU01000053">
    <property type="protein sequence ID" value="KAF9887994.1"/>
    <property type="molecule type" value="Genomic_DNA"/>
</dbReference>
<sequence length="132" mass="14902">MSQHHFSARTHGWLSFSQSLVEESRRPYQQFNVRIKERLQQAVEVSQESRRGATNIDMSNVHLEELPAYSGPSNNTSETASVCLNTTTNAQNEPAPSEQPRGPELIEPPPGYEEVQQQSIADELEARLRRAN</sequence>
<evidence type="ECO:0000313" key="3">
    <source>
        <dbReference type="Proteomes" id="UP001194746"/>
    </source>
</evidence>
<dbReference type="Proteomes" id="UP001194746">
    <property type="component" value="Unassembled WGS sequence"/>
</dbReference>
<protein>
    <submittedName>
        <fullName evidence="2">WW domain binding protein 2</fullName>
    </submittedName>
</protein>
<name>A0AAD4CK31_ASPNN</name>
<reference evidence="2" key="2">
    <citation type="submission" date="2020-02" db="EMBL/GenBank/DDBJ databases">
        <authorList>
            <person name="Gilchrist C.L.M."/>
            <person name="Chooi Y.-H."/>
        </authorList>
    </citation>
    <scope>NUCLEOTIDE SEQUENCE</scope>
    <source>
        <strain evidence="2">MST-FP2251</strain>
    </source>
</reference>
<gene>
    <name evidence="2" type="primary">WBP2</name>
    <name evidence="2" type="ORF">FE257_009383</name>
</gene>
<feature type="region of interest" description="Disordered" evidence="1">
    <location>
        <begin position="66"/>
        <end position="121"/>
    </location>
</feature>
<feature type="compositionally biased region" description="Polar residues" evidence="1">
    <location>
        <begin position="71"/>
        <end position="94"/>
    </location>
</feature>
<keyword evidence="3" id="KW-1185">Reference proteome</keyword>
<dbReference type="AlphaFoldDB" id="A0AAD4CK31"/>
<organism evidence="2 3">
    <name type="scientific">Aspergillus nanangensis</name>
    <dbReference type="NCBI Taxonomy" id="2582783"/>
    <lineage>
        <taxon>Eukaryota</taxon>
        <taxon>Fungi</taxon>
        <taxon>Dikarya</taxon>
        <taxon>Ascomycota</taxon>
        <taxon>Pezizomycotina</taxon>
        <taxon>Eurotiomycetes</taxon>
        <taxon>Eurotiomycetidae</taxon>
        <taxon>Eurotiales</taxon>
        <taxon>Aspergillaceae</taxon>
        <taxon>Aspergillus</taxon>
        <taxon>Aspergillus subgen. Circumdati</taxon>
    </lineage>
</organism>
<reference evidence="2" key="1">
    <citation type="journal article" date="2019" name="Beilstein J. Org. Chem.">
        <title>Nanangenines: drimane sesquiterpenoids as the dominant metabolite cohort of a novel Australian fungus, Aspergillus nanangensis.</title>
        <authorList>
            <person name="Lacey H.J."/>
            <person name="Gilchrist C.L.M."/>
            <person name="Crombie A."/>
            <person name="Kalaitzis J.A."/>
            <person name="Vuong D."/>
            <person name="Rutledge P.J."/>
            <person name="Turner P."/>
            <person name="Pitt J.I."/>
            <person name="Lacey E."/>
            <person name="Chooi Y.H."/>
            <person name="Piggott A.M."/>
        </authorList>
    </citation>
    <scope>NUCLEOTIDE SEQUENCE</scope>
    <source>
        <strain evidence="2">MST-FP2251</strain>
    </source>
</reference>